<accession>A0AAN0ME62</accession>
<organism evidence="3 4">
    <name type="scientific">Yoonia algicola</name>
    <dbReference type="NCBI Taxonomy" id="3137368"/>
    <lineage>
        <taxon>Bacteria</taxon>
        <taxon>Pseudomonadati</taxon>
        <taxon>Pseudomonadota</taxon>
        <taxon>Alphaproteobacteria</taxon>
        <taxon>Rhodobacterales</taxon>
        <taxon>Paracoccaceae</taxon>
        <taxon>Yoonia</taxon>
    </lineage>
</organism>
<feature type="domain" description="FAD dependent oxidoreductase" evidence="2">
    <location>
        <begin position="14"/>
        <end position="369"/>
    </location>
</feature>
<dbReference type="InterPro" id="IPR036188">
    <property type="entry name" value="FAD/NAD-bd_sf"/>
</dbReference>
<dbReference type="RefSeq" id="WP_342069264.1">
    <property type="nucleotide sequence ID" value="NZ_CP151762.1"/>
</dbReference>
<gene>
    <name evidence="3" type="ORF">AABB28_13465</name>
</gene>
<keyword evidence="4" id="KW-1185">Reference proteome</keyword>
<dbReference type="EMBL" id="CP151762">
    <property type="protein sequence ID" value="WZU62868.1"/>
    <property type="molecule type" value="Genomic_DNA"/>
</dbReference>
<dbReference type="SUPFAM" id="SSF51905">
    <property type="entry name" value="FAD/NAD(P)-binding domain"/>
    <property type="match status" value="1"/>
</dbReference>
<dbReference type="EC" id="1.-.-.-" evidence="3"/>
<dbReference type="AlphaFoldDB" id="A0AAN0ME62"/>
<dbReference type="PANTHER" id="PTHR13847:SF287">
    <property type="entry name" value="FAD-DEPENDENT OXIDOREDUCTASE DOMAIN-CONTAINING PROTEIN 1"/>
    <property type="match status" value="1"/>
</dbReference>
<keyword evidence="1 3" id="KW-0560">Oxidoreductase</keyword>
<reference evidence="3 4" key="1">
    <citation type="submission" date="2024-04" db="EMBL/GenBank/DDBJ databases">
        <title>Phylogenomic analyses of a clade within the roseobacter group suggest taxonomic reassignments of species of the genera Aestuariivita, Citreicella, Loktanella, Nautella, Pelagibaca, Ruegeria, Thalassobius, Thiobacimonas and Tropicibacter, and the proposal o.</title>
        <authorList>
            <person name="Jeon C.O."/>
        </authorList>
    </citation>
    <scope>NUCLEOTIDE SEQUENCE [LARGE SCALE GENOMIC DNA]</scope>
    <source>
        <strain evidence="3 4">G8-12</strain>
    </source>
</reference>
<evidence type="ECO:0000259" key="2">
    <source>
        <dbReference type="Pfam" id="PF01266"/>
    </source>
</evidence>
<evidence type="ECO:0000256" key="1">
    <source>
        <dbReference type="ARBA" id="ARBA00023002"/>
    </source>
</evidence>
<evidence type="ECO:0000313" key="4">
    <source>
        <dbReference type="Proteomes" id="UP001451782"/>
    </source>
</evidence>
<dbReference type="KEGG" id="yag:AABB28_13465"/>
<proteinExistence type="predicted"/>
<name>A0AAN0ME62_9RHOB</name>
<protein>
    <submittedName>
        <fullName evidence="3">FAD-binding oxidoreductase</fullName>
        <ecNumber evidence="3">1.-.-.-</ecNumber>
    </submittedName>
</protein>
<dbReference type="Pfam" id="PF01266">
    <property type="entry name" value="DAO"/>
    <property type="match status" value="1"/>
</dbReference>
<dbReference type="GO" id="GO:0005737">
    <property type="term" value="C:cytoplasm"/>
    <property type="evidence" value="ECO:0007669"/>
    <property type="project" value="TreeGrafter"/>
</dbReference>
<dbReference type="PANTHER" id="PTHR13847">
    <property type="entry name" value="SARCOSINE DEHYDROGENASE-RELATED"/>
    <property type="match status" value="1"/>
</dbReference>
<dbReference type="GO" id="GO:0016491">
    <property type="term" value="F:oxidoreductase activity"/>
    <property type="evidence" value="ECO:0007669"/>
    <property type="project" value="UniProtKB-KW"/>
</dbReference>
<evidence type="ECO:0000313" key="3">
    <source>
        <dbReference type="EMBL" id="WZU62868.1"/>
    </source>
</evidence>
<sequence>MRWSFDGVEDEKVDVIVIGGGITGMMTAWNLAEAGVEVVLLEAGELGAQASGANAGSLHLQIQYPEFASFGEDWARAYGPCLGFLKESLTLWQGLSDRTGEDLSVKTGGGIVVAQTEAEMALIASKARVEAEHGVETHVLDRAELFKIAPYLSDKAIGGGFCPMEGKANTLRVMPAIQVCAEKAGVCILRNTAALGIAAENGGYTVTTDKGTFHAPKVVNAAGASAGKVAGMLGLTINIDGFPLQVTVTEPVAPLIPHLIYSAAGKLSLKQAPNGGCIIGGGWPAAKRADGTLATDPTSLTGNMAMAAGVVPQVGRMQALRSWTAWVNGTPDWRPILGETPSAKGFYMALFPWVGYSGAPMTAKVTAELVLDQRATASLRGVSVLAD</sequence>
<dbReference type="Gene3D" id="3.50.50.60">
    <property type="entry name" value="FAD/NAD(P)-binding domain"/>
    <property type="match status" value="1"/>
</dbReference>
<dbReference type="Gene3D" id="3.30.9.10">
    <property type="entry name" value="D-Amino Acid Oxidase, subunit A, domain 2"/>
    <property type="match status" value="1"/>
</dbReference>
<dbReference type="InterPro" id="IPR006076">
    <property type="entry name" value="FAD-dep_OxRdtase"/>
</dbReference>
<dbReference type="Proteomes" id="UP001451782">
    <property type="component" value="Chromosome"/>
</dbReference>